<feature type="compositionally biased region" description="Acidic residues" evidence="1">
    <location>
        <begin position="45"/>
        <end position="74"/>
    </location>
</feature>
<dbReference type="AlphaFoldDB" id="A0AAV5HTC5"/>
<feature type="signal peptide" evidence="2">
    <location>
        <begin position="1"/>
        <end position="21"/>
    </location>
</feature>
<evidence type="ECO:0000313" key="4">
    <source>
        <dbReference type="Proteomes" id="UP001054252"/>
    </source>
</evidence>
<evidence type="ECO:0000313" key="3">
    <source>
        <dbReference type="EMBL" id="GKU92107.1"/>
    </source>
</evidence>
<name>A0AAV5HTC5_9ROSI</name>
<reference evidence="3 4" key="1">
    <citation type="journal article" date="2021" name="Commun. Biol.">
        <title>The genome of Shorea leprosula (Dipterocarpaceae) highlights the ecological relevance of drought in aseasonal tropical rainforests.</title>
        <authorList>
            <person name="Ng K.K.S."/>
            <person name="Kobayashi M.J."/>
            <person name="Fawcett J.A."/>
            <person name="Hatakeyama M."/>
            <person name="Paape T."/>
            <person name="Ng C.H."/>
            <person name="Ang C.C."/>
            <person name="Tnah L.H."/>
            <person name="Lee C.T."/>
            <person name="Nishiyama T."/>
            <person name="Sese J."/>
            <person name="O'Brien M.J."/>
            <person name="Copetti D."/>
            <person name="Mohd Noor M.I."/>
            <person name="Ong R.C."/>
            <person name="Putra M."/>
            <person name="Sireger I.Z."/>
            <person name="Indrioko S."/>
            <person name="Kosugi Y."/>
            <person name="Izuno A."/>
            <person name="Isagi Y."/>
            <person name="Lee S.L."/>
            <person name="Shimizu K.K."/>
        </authorList>
    </citation>
    <scope>NUCLEOTIDE SEQUENCE [LARGE SCALE GENOMIC DNA]</scope>
    <source>
        <strain evidence="3">214</strain>
    </source>
</reference>
<feature type="region of interest" description="Disordered" evidence="1">
    <location>
        <begin position="26"/>
        <end position="88"/>
    </location>
</feature>
<feature type="chain" id="PRO_5044011423" evidence="2">
    <location>
        <begin position="22"/>
        <end position="203"/>
    </location>
</feature>
<proteinExistence type="predicted"/>
<accession>A0AAV5HTC5</accession>
<keyword evidence="2" id="KW-0732">Signal</keyword>
<sequence>MPPPCFTLSCLSLVLQTTIYPCPCSPSHLNLSPRKMTSKSPSNRDEDDGEDGEDNDDDDDAKDEDEDKEEDEEFKGEGEGGRRKGMSLTHGLREAPIVRRICSIQEIKKFGNAGQPPLLVVVRPKQAHLSGGAVPFERVNPTRHQVLMHTCVECTTANLYVYPMSASSAQLSSALFCPVLIPFTHTNVYVRVARVAQINAGKP</sequence>
<organism evidence="3 4">
    <name type="scientific">Rubroshorea leprosula</name>
    <dbReference type="NCBI Taxonomy" id="152421"/>
    <lineage>
        <taxon>Eukaryota</taxon>
        <taxon>Viridiplantae</taxon>
        <taxon>Streptophyta</taxon>
        <taxon>Embryophyta</taxon>
        <taxon>Tracheophyta</taxon>
        <taxon>Spermatophyta</taxon>
        <taxon>Magnoliopsida</taxon>
        <taxon>eudicotyledons</taxon>
        <taxon>Gunneridae</taxon>
        <taxon>Pentapetalae</taxon>
        <taxon>rosids</taxon>
        <taxon>malvids</taxon>
        <taxon>Malvales</taxon>
        <taxon>Dipterocarpaceae</taxon>
        <taxon>Rubroshorea</taxon>
    </lineage>
</organism>
<evidence type="ECO:0000256" key="2">
    <source>
        <dbReference type="SAM" id="SignalP"/>
    </source>
</evidence>
<evidence type="ECO:0000256" key="1">
    <source>
        <dbReference type="SAM" id="MobiDB-lite"/>
    </source>
</evidence>
<protein>
    <submittedName>
        <fullName evidence="3">Uncharacterized protein</fullName>
    </submittedName>
</protein>
<comment type="caution">
    <text evidence="3">The sequence shown here is derived from an EMBL/GenBank/DDBJ whole genome shotgun (WGS) entry which is preliminary data.</text>
</comment>
<gene>
    <name evidence="3" type="ORF">SLEP1_g5879</name>
</gene>
<keyword evidence="4" id="KW-1185">Reference proteome</keyword>
<dbReference type="Proteomes" id="UP001054252">
    <property type="component" value="Unassembled WGS sequence"/>
</dbReference>
<dbReference type="EMBL" id="BPVZ01000005">
    <property type="protein sequence ID" value="GKU92107.1"/>
    <property type="molecule type" value="Genomic_DNA"/>
</dbReference>